<accession>V9HUL0</accession>
<protein>
    <recommendedName>
        <fullName evidence="4">Rad52/22 family double-strand break repair protein</fullName>
    </recommendedName>
</protein>
<sequence length="236" mass="27157">MTIRKLKAEEIEVRLLSIKENGYCVLLYKDARADMRILDETFGIFGWQRKHELINGNLFCTVSILDRETNTWINKQDVGVESFSEKEKGQASDSFKRACTNIGIGRELYTAPFIWIKALDGEIKKSNNKNNVYTKLYVSKIAYDESGNISTLEIKDEKDNIRYSTALKQHQDKKQEKTNSANNTGAKIVQTQADEIRTLAEIKRVRITDIENKKGKKLEEFTPAEYATIMKYLRGL</sequence>
<dbReference type="HOGENOM" id="CLU_065782_0_0_9"/>
<evidence type="ECO:0000256" key="1">
    <source>
        <dbReference type="SAM" id="MobiDB-lite"/>
    </source>
</evidence>
<reference evidence="2 3" key="1">
    <citation type="submission" date="2012-05" db="EMBL/GenBank/DDBJ databases">
        <title>The Genome Sequence of Eubacteriaceae bacterium CM2.</title>
        <authorList>
            <consortium name="The Broad Institute Genome Sequencing Platform"/>
            <person name="Earl A."/>
            <person name="Ward D."/>
            <person name="Feldgarden M."/>
            <person name="Gevers D."/>
            <person name="Sizova M."/>
            <person name="Hazen A."/>
            <person name="Epstein S."/>
            <person name="Walker B."/>
            <person name="Young S.K."/>
            <person name="Zeng Q."/>
            <person name="Gargeya S."/>
            <person name="Fitzgerald M."/>
            <person name="Haas B."/>
            <person name="Abouelleil A."/>
            <person name="Alvarado L."/>
            <person name="Arachchi H.M."/>
            <person name="Berlin A."/>
            <person name="Chapman S.B."/>
            <person name="Goldberg J."/>
            <person name="Griggs A."/>
            <person name="Gujja S."/>
            <person name="Hansen M."/>
            <person name="Howarth C."/>
            <person name="Imamovic A."/>
            <person name="Larimer J."/>
            <person name="McCowen C."/>
            <person name="Montmayeur A."/>
            <person name="Murphy C."/>
            <person name="Neiman D."/>
            <person name="Pearson M."/>
            <person name="Priest M."/>
            <person name="Roberts A."/>
            <person name="Saif S."/>
            <person name="Shea T."/>
            <person name="Sisk P."/>
            <person name="Sykes S."/>
            <person name="Wortman J."/>
            <person name="Nusbaum C."/>
            <person name="Birren B."/>
        </authorList>
    </citation>
    <scope>NUCLEOTIDE SEQUENCE [LARGE SCALE GENOMIC DNA]</scope>
    <source>
        <strain evidence="2 3">CM2</strain>
    </source>
</reference>
<proteinExistence type="predicted"/>
<gene>
    <name evidence="2" type="ORF">HMPREF9630_00582</name>
</gene>
<dbReference type="PATRIC" id="fig|796939.3.peg.1189"/>
<comment type="caution">
    <text evidence="2">The sequence shown here is derived from an EMBL/GenBank/DDBJ whole genome shotgun (WGS) entry which is preliminary data.</text>
</comment>
<name>V9HUL0_9FIRM</name>
<dbReference type="AlphaFoldDB" id="V9HUL0"/>
<dbReference type="EMBL" id="AFZF02000004">
    <property type="protein sequence ID" value="EHL17415.1"/>
    <property type="molecule type" value="Genomic_DNA"/>
</dbReference>
<dbReference type="Proteomes" id="UP000017818">
    <property type="component" value="Unassembled WGS sequence"/>
</dbReference>
<evidence type="ECO:0000313" key="2">
    <source>
        <dbReference type="EMBL" id="EHL17415.1"/>
    </source>
</evidence>
<dbReference type="OrthoDB" id="9805874at2"/>
<evidence type="ECO:0000313" key="3">
    <source>
        <dbReference type="Proteomes" id="UP000017818"/>
    </source>
</evidence>
<organism evidence="2 3">
    <name type="scientific">Peptoanaerobacter stomatis</name>
    <dbReference type="NCBI Taxonomy" id="796937"/>
    <lineage>
        <taxon>Bacteria</taxon>
        <taxon>Bacillati</taxon>
        <taxon>Bacillota</taxon>
        <taxon>Clostridia</taxon>
        <taxon>Peptostreptococcales</taxon>
        <taxon>Filifactoraceae</taxon>
        <taxon>Peptoanaerobacter</taxon>
    </lineage>
</organism>
<evidence type="ECO:0008006" key="4">
    <source>
        <dbReference type="Google" id="ProtNLM"/>
    </source>
</evidence>
<feature type="region of interest" description="Disordered" evidence="1">
    <location>
        <begin position="167"/>
        <end position="186"/>
    </location>
</feature>
<dbReference type="RefSeq" id="WP_009527215.1">
    <property type="nucleotide sequence ID" value="NZ_JH815225.1"/>
</dbReference>